<evidence type="ECO:0000256" key="1">
    <source>
        <dbReference type="ARBA" id="ARBA00023125"/>
    </source>
</evidence>
<organism evidence="3 4">
    <name type="scientific">Extibacter muris</name>
    <dbReference type="NCBI Taxonomy" id="1796622"/>
    <lineage>
        <taxon>Bacteria</taxon>
        <taxon>Bacillati</taxon>
        <taxon>Bacillota</taxon>
        <taxon>Clostridia</taxon>
        <taxon>Lachnospirales</taxon>
        <taxon>Lachnospiraceae</taxon>
        <taxon>Extibacter</taxon>
    </lineage>
</organism>
<dbReference type="PANTHER" id="PTHR30204:SF90">
    <property type="entry name" value="HTH-TYPE TRANSCRIPTIONAL ACTIVATOR MTA"/>
    <property type="match status" value="1"/>
</dbReference>
<keyword evidence="1" id="KW-0238">DNA-binding</keyword>
<dbReference type="GO" id="GO:0003700">
    <property type="term" value="F:DNA-binding transcription factor activity"/>
    <property type="evidence" value="ECO:0007669"/>
    <property type="project" value="InterPro"/>
</dbReference>
<dbReference type="Proteomes" id="UP000295710">
    <property type="component" value="Unassembled WGS sequence"/>
</dbReference>
<dbReference type="PANTHER" id="PTHR30204">
    <property type="entry name" value="REDOX-CYCLING DRUG-SENSING TRANSCRIPTIONAL ACTIVATOR SOXR"/>
    <property type="match status" value="1"/>
</dbReference>
<dbReference type="AlphaFoldDB" id="A0A4R4FC56"/>
<dbReference type="RefSeq" id="WP_132281313.1">
    <property type="nucleotide sequence ID" value="NZ_JAOBST010000061.1"/>
</dbReference>
<dbReference type="InterPro" id="IPR012925">
    <property type="entry name" value="TipAS_dom"/>
</dbReference>
<feature type="domain" description="HTH merR-type" evidence="2">
    <location>
        <begin position="1"/>
        <end position="70"/>
    </location>
</feature>
<dbReference type="SMART" id="SM00422">
    <property type="entry name" value="HTH_MERR"/>
    <property type="match status" value="1"/>
</dbReference>
<dbReference type="EMBL" id="SMMX01000029">
    <property type="protein sequence ID" value="TDA20166.1"/>
    <property type="molecule type" value="Genomic_DNA"/>
</dbReference>
<proteinExistence type="predicted"/>
<evidence type="ECO:0000259" key="2">
    <source>
        <dbReference type="PROSITE" id="PS50937"/>
    </source>
</evidence>
<dbReference type="InterPro" id="IPR000551">
    <property type="entry name" value="MerR-type_HTH_dom"/>
</dbReference>
<gene>
    <name evidence="3" type="ORF">E1963_18440</name>
</gene>
<keyword evidence="4" id="KW-1185">Reference proteome</keyword>
<dbReference type="CDD" id="cd01106">
    <property type="entry name" value="HTH_TipAL-Mta"/>
    <property type="match status" value="1"/>
</dbReference>
<dbReference type="Pfam" id="PF13411">
    <property type="entry name" value="MerR_1"/>
    <property type="match status" value="1"/>
</dbReference>
<evidence type="ECO:0000313" key="4">
    <source>
        <dbReference type="Proteomes" id="UP000295710"/>
    </source>
</evidence>
<dbReference type="PROSITE" id="PS50937">
    <property type="entry name" value="HTH_MERR_2"/>
    <property type="match status" value="1"/>
</dbReference>
<dbReference type="Pfam" id="PF07739">
    <property type="entry name" value="TipAS"/>
    <property type="match status" value="1"/>
</dbReference>
<dbReference type="SUPFAM" id="SSF46955">
    <property type="entry name" value="Putative DNA-binding domain"/>
    <property type="match status" value="1"/>
</dbReference>
<sequence length="294" mass="34324">MKTISQVAELTGVSTRTLQYYDEINLLKPSKLTPSGYRLYDDEALHKLQQILFFKELDFKLKEIRDILEDSEFDNIKAFRKQKELLELKRKRLDKLIALLGRLEKGEPCMSFKEFDLSEYVEALETFKSEKADDVIKYWGSVEKFNEFIQKIRDDDGHLAELAVKQFGSVEKYTEAMKYNLEHFSELMEKSEELAERKDELMQKSDALFTRLTSDMARDVTTGEIQDIVREIIEDVTKNSLGVDMGDGYWDIVIESCSHDAVREIYDKKYGAGASDYIADALRYYFHKELPSKM</sequence>
<dbReference type="Gene3D" id="1.10.1660.10">
    <property type="match status" value="1"/>
</dbReference>
<name>A0A4R4FC56_9FIRM</name>
<protein>
    <submittedName>
        <fullName evidence="3">MerR family transcriptional regulator</fullName>
    </submittedName>
</protein>
<dbReference type="GO" id="GO:0003677">
    <property type="term" value="F:DNA binding"/>
    <property type="evidence" value="ECO:0007669"/>
    <property type="project" value="UniProtKB-KW"/>
</dbReference>
<dbReference type="InterPro" id="IPR009061">
    <property type="entry name" value="DNA-bd_dom_put_sf"/>
</dbReference>
<reference evidence="3 4" key="1">
    <citation type="journal article" date="2016" name="Nat. Microbiol.">
        <title>The Mouse Intestinal Bacterial Collection (miBC) provides host-specific insight into cultured diversity and functional potential of the gut microbiota.</title>
        <authorList>
            <person name="Lagkouvardos I."/>
            <person name="Pukall R."/>
            <person name="Abt B."/>
            <person name="Foesel B.U."/>
            <person name="Meier-Kolthoff J.P."/>
            <person name="Kumar N."/>
            <person name="Bresciani A."/>
            <person name="Martinez I."/>
            <person name="Just S."/>
            <person name="Ziegler C."/>
            <person name="Brugiroux S."/>
            <person name="Garzetti D."/>
            <person name="Wenning M."/>
            <person name="Bui T.P."/>
            <person name="Wang J."/>
            <person name="Hugenholtz F."/>
            <person name="Plugge C.M."/>
            <person name="Peterson D.A."/>
            <person name="Hornef M.W."/>
            <person name="Baines J.F."/>
            <person name="Smidt H."/>
            <person name="Walter J."/>
            <person name="Kristiansen K."/>
            <person name="Nielsen H.B."/>
            <person name="Haller D."/>
            <person name="Overmann J."/>
            <person name="Stecher B."/>
            <person name="Clavel T."/>
        </authorList>
    </citation>
    <scope>NUCLEOTIDE SEQUENCE [LARGE SCALE GENOMIC DNA]</scope>
    <source>
        <strain evidence="3 4">DSM 28560</strain>
    </source>
</reference>
<dbReference type="InterPro" id="IPR047057">
    <property type="entry name" value="MerR_fam"/>
</dbReference>
<evidence type="ECO:0000313" key="3">
    <source>
        <dbReference type="EMBL" id="TDA20166.1"/>
    </source>
</evidence>
<comment type="caution">
    <text evidence="3">The sequence shown here is derived from an EMBL/GenBank/DDBJ whole genome shotgun (WGS) entry which is preliminary data.</text>
</comment>
<accession>A0A4R4FC56</accession>